<reference evidence="2 4" key="1">
    <citation type="submission" date="2015-09" db="EMBL/GenBank/DDBJ databases">
        <title>Identification and resolution of microdiversity through metagenomic sequencing of parallel consortia.</title>
        <authorList>
            <person name="Nelson W.C."/>
            <person name="Romine M.F."/>
            <person name="Lindemann S.R."/>
        </authorList>
    </citation>
    <scope>NUCLEOTIDE SEQUENCE [LARGE SCALE GENOMIC DNA]</scope>
    <source>
        <strain evidence="2">HL-109</strain>
    </source>
</reference>
<accession>A0A0N8KDY6</accession>
<dbReference type="OrthoDB" id="7159482at2"/>
<evidence type="ECO:0008006" key="6">
    <source>
        <dbReference type="Google" id="ProtNLM"/>
    </source>
</evidence>
<sequence length="142" mass="15913">MSESDKAKKAHIANGYAARGHPPGASVVSFPSGGEASAGKRETQPRIAFNRDELREILNVYGRKVAAGEWRDYAIDFTRDKAVFSVFRRTTETPLYRIEKDPRAARRQGAFSVVAGTGRVMKRGHELRRVLQVLEKELRVVD</sequence>
<dbReference type="Proteomes" id="UP000182800">
    <property type="component" value="Unassembled WGS sequence"/>
</dbReference>
<dbReference type="Proteomes" id="UP000050497">
    <property type="component" value="Unassembled WGS sequence"/>
</dbReference>
<dbReference type="AlphaFoldDB" id="A0A0N8KDY6"/>
<keyword evidence="5" id="KW-1185">Reference proteome</keyword>
<dbReference type="InterPro" id="IPR021252">
    <property type="entry name" value="DUF2794"/>
</dbReference>
<evidence type="ECO:0000313" key="3">
    <source>
        <dbReference type="EMBL" id="SCC82159.1"/>
    </source>
</evidence>
<dbReference type="EMBL" id="LJSX01000021">
    <property type="protein sequence ID" value="KPQ09842.1"/>
    <property type="molecule type" value="Genomic_DNA"/>
</dbReference>
<name>A0A0N8KDY6_9HYPH</name>
<evidence type="ECO:0000313" key="5">
    <source>
        <dbReference type="Proteomes" id="UP000182800"/>
    </source>
</evidence>
<dbReference type="EMBL" id="FMBM01000002">
    <property type="protein sequence ID" value="SCC82159.1"/>
    <property type="molecule type" value="Genomic_DNA"/>
</dbReference>
<dbReference type="RefSeq" id="WP_083204614.1">
    <property type="nucleotide sequence ID" value="NZ_FMBM01000002.1"/>
</dbReference>
<dbReference type="STRING" id="1653334.GA0071312_3138"/>
<comment type="caution">
    <text evidence="2">The sequence shown here is derived from an EMBL/GenBank/DDBJ whole genome shotgun (WGS) entry which is preliminary data.</text>
</comment>
<proteinExistence type="predicted"/>
<dbReference type="PATRIC" id="fig|1653334.4.peg.303"/>
<feature type="region of interest" description="Disordered" evidence="1">
    <location>
        <begin position="1"/>
        <end position="45"/>
    </location>
</feature>
<evidence type="ECO:0000313" key="2">
    <source>
        <dbReference type="EMBL" id="KPQ09842.1"/>
    </source>
</evidence>
<evidence type="ECO:0000256" key="1">
    <source>
        <dbReference type="SAM" id="MobiDB-lite"/>
    </source>
</evidence>
<evidence type="ECO:0000313" key="4">
    <source>
        <dbReference type="Proteomes" id="UP000050497"/>
    </source>
</evidence>
<gene>
    <name evidence="3" type="ORF">GA0071312_3138</name>
    <name evidence="2" type="ORF">HLUCCO17_13175</name>
</gene>
<dbReference type="Pfam" id="PF10984">
    <property type="entry name" value="DUF2794"/>
    <property type="match status" value="1"/>
</dbReference>
<reference evidence="3 5" key="2">
    <citation type="submission" date="2016-08" db="EMBL/GenBank/DDBJ databases">
        <authorList>
            <person name="Varghese N."/>
            <person name="Submissions Spin"/>
        </authorList>
    </citation>
    <scope>NUCLEOTIDE SEQUENCE [LARGE SCALE GENOMIC DNA]</scope>
    <source>
        <strain evidence="3 5">HL-109</strain>
    </source>
</reference>
<protein>
    <recommendedName>
        <fullName evidence="6">DUF2794 domain-containing protein</fullName>
    </recommendedName>
</protein>
<organism evidence="2 4">
    <name type="scientific">Saliniramus fredricksonii</name>
    <dbReference type="NCBI Taxonomy" id="1653334"/>
    <lineage>
        <taxon>Bacteria</taxon>
        <taxon>Pseudomonadati</taxon>
        <taxon>Pseudomonadota</taxon>
        <taxon>Alphaproteobacteria</taxon>
        <taxon>Hyphomicrobiales</taxon>
        <taxon>Salinarimonadaceae</taxon>
        <taxon>Saliniramus</taxon>
    </lineage>
</organism>